<dbReference type="Pfam" id="PF13577">
    <property type="entry name" value="SnoaL_4"/>
    <property type="match status" value="1"/>
</dbReference>
<gene>
    <name evidence="2" type="ORF">WN67_14355</name>
</gene>
<dbReference type="PATRIC" id="fig|1807.13.peg.1561"/>
<proteinExistence type="predicted"/>
<feature type="domain" description="SnoaL-like" evidence="1">
    <location>
        <begin position="11"/>
        <end position="140"/>
    </location>
</feature>
<dbReference type="RefSeq" id="WP_046363703.1">
    <property type="nucleotide sequence ID" value="NZ_LAUZ02000012.1"/>
</dbReference>
<dbReference type="SUPFAM" id="SSF54427">
    <property type="entry name" value="NTF2-like"/>
    <property type="match status" value="1"/>
</dbReference>
<comment type="caution">
    <text evidence="2">The sequence shown here is derived from an EMBL/GenBank/DDBJ whole genome shotgun (WGS) entry which is preliminary data.</text>
</comment>
<organism evidence="2 3">
    <name type="scientific">Mycolicibacterium obuense</name>
    <dbReference type="NCBI Taxonomy" id="1807"/>
    <lineage>
        <taxon>Bacteria</taxon>
        <taxon>Bacillati</taxon>
        <taxon>Actinomycetota</taxon>
        <taxon>Actinomycetes</taxon>
        <taxon>Mycobacteriales</taxon>
        <taxon>Mycobacteriaceae</taxon>
        <taxon>Mycolicibacterium</taxon>
    </lineage>
</organism>
<protein>
    <recommendedName>
        <fullName evidence="1">SnoaL-like domain-containing protein</fullName>
    </recommendedName>
</protein>
<dbReference type="Proteomes" id="UP000034150">
    <property type="component" value="Unassembled WGS sequence"/>
</dbReference>
<name>A0A0M2K322_9MYCO</name>
<reference evidence="2 3" key="1">
    <citation type="journal article" date="2015" name="Genome Announc.">
        <title>Draft Genome Sequence of Mycobacterium obuense Strain UC1, Isolated from Patient Sputum.</title>
        <authorList>
            <person name="Greninger A.L."/>
            <person name="Cunningham G."/>
            <person name="Hsu E.D."/>
            <person name="Yu J.M."/>
            <person name="Chiu C.Y."/>
            <person name="Miller S."/>
        </authorList>
    </citation>
    <scope>NUCLEOTIDE SEQUENCE [LARGE SCALE GENOMIC DNA]</scope>
    <source>
        <strain evidence="2 3">UC1</strain>
    </source>
</reference>
<evidence type="ECO:0000259" key="1">
    <source>
        <dbReference type="Pfam" id="PF13577"/>
    </source>
</evidence>
<keyword evidence="3" id="KW-1185">Reference proteome</keyword>
<dbReference type="EMBL" id="LAUZ02000012">
    <property type="protein sequence ID" value="KKF01323.1"/>
    <property type="molecule type" value="Genomic_DNA"/>
</dbReference>
<evidence type="ECO:0000313" key="3">
    <source>
        <dbReference type="Proteomes" id="UP000034150"/>
    </source>
</evidence>
<dbReference type="Gene3D" id="3.10.450.50">
    <property type="match status" value="1"/>
</dbReference>
<sequence length="171" mass="18151">MIDSIHAAALQQLLDEHAIAKLIASYGPAVDAGNADAAAHLWAVGGTYDVDGWQMTGRQGVHDMVASSAHQDLVANGCCHFLGPAVISVDGDEAVAVCESLVLLRHDDDQSASGDYRVWRATANHFALQRIDGRWQITRRSSRVLNGDPHARALLIAGFTGVSAPDEKGGE</sequence>
<dbReference type="AlphaFoldDB" id="A0A0M2K322"/>
<accession>A0A0M2K322</accession>
<dbReference type="InterPro" id="IPR037401">
    <property type="entry name" value="SnoaL-like"/>
</dbReference>
<dbReference type="InterPro" id="IPR032710">
    <property type="entry name" value="NTF2-like_dom_sf"/>
</dbReference>
<evidence type="ECO:0000313" key="2">
    <source>
        <dbReference type="EMBL" id="KKF01323.1"/>
    </source>
</evidence>